<reference evidence="2" key="1">
    <citation type="journal article" date="2019" name="Int. J. Syst. Evol. Microbiol.">
        <title>The Global Catalogue of Microorganisms (GCM) 10K type strain sequencing project: providing services to taxonomists for standard genome sequencing and annotation.</title>
        <authorList>
            <consortium name="The Broad Institute Genomics Platform"/>
            <consortium name="The Broad Institute Genome Sequencing Center for Infectious Disease"/>
            <person name="Wu L."/>
            <person name="Ma J."/>
        </authorList>
    </citation>
    <scope>NUCLEOTIDE SEQUENCE [LARGE SCALE GENOMIC DNA]</scope>
    <source>
        <strain evidence="2">CGMCC 1.15067</strain>
    </source>
</reference>
<comment type="caution">
    <text evidence="1">The sequence shown here is derived from an EMBL/GenBank/DDBJ whole genome shotgun (WGS) entry which is preliminary data.</text>
</comment>
<proteinExistence type="predicted"/>
<dbReference type="EMBL" id="JBHUGF010000010">
    <property type="protein sequence ID" value="MFD1991879.1"/>
    <property type="molecule type" value="Genomic_DNA"/>
</dbReference>
<gene>
    <name evidence="1" type="ORF">ACFSGI_18050</name>
</gene>
<evidence type="ECO:0008006" key="3">
    <source>
        <dbReference type="Google" id="ProtNLM"/>
    </source>
</evidence>
<evidence type="ECO:0000313" key="2">
    <source>
        <dbReference type="Proteomes" id="UP001597403"/>
    </source>
</evidence>
<dbReference type="Proteomes" id="UP001597403">
    <property type="component" value="Unassembled WGS sequence"/>
</dbReference>
<evidence type="ECO:0000313" key="1">
    <source>
        <dbReference type="EMBL" id="MFD1991879.1"/>
    </source>
</evidence>
<keyword evidence="2" id="KW-1185">Reference proteome</keyword>
<name>A0ABW4V0J9_9BACL</name>
<sequence length="121" mass="14636">MDKLMETYFDQVSNQFQECIYKVLKQLHQLVGVDIDILQEHNSEELLAGMYHRGYHIETVTDHWKDEHQTVYYHLKWKDEIVLSGRIIWQTEGYHTHFFADFGKKIEGIWKDITELHLRTL</sequence>
<dbReference type="RefSeq" id="WP_204825562.1">
    <property type="nucleotide sequence ID" value="NZ_JBHUGF010000010.1"/>
</dbReference>
<protein>
    <recommendedName>
        <fullName evidence="3">SnoaL-like domain-containing protein</fullName>
    </recommendedName>
</protein>
<accession>A0ABW4V0J9</accession>
<organism evidence="1 2">
    <name type="scientific">Paenibacillus nicotianae</name>
    <dbReference type="NCBI Taxonomy" id="1526551"/>
    <lineage>
        <taxon>Bacteria</taxon>
        <taxon>Bacillati</taxon>
        <taxon>Bacillota</taxon>
        <taxon>Bacilli</taxon>
        <taxon>Bacillales</taxon>
        <taxon>Paenibacillaceae</taxon>
        <taxon>Paenibacillus</taxon>
    </lineage>
</organism>